<keyword evidence="1" id="KW-0812">Transmembrane</keyword>
<name>A0A0V1MFH2_9BILA</name>
<dbReference type="AlphaFoldDB" id="A0A0V1MFH2"/>
<sequence>MNEEVLVKMLKSTIKVWTTRDKTLKNGCWFWGRNIRLVTNPISVDGQASFFENDVSQWLVSEPGNKVCAVDKPYTKVKQKNQQWLYALTMVLFVVFSIQYLRM</sequence>
<dbReference type="STRING" id="268474.A0A0V1MFH2"/>
<protein>
    <submittedName>
        <fullName evidence="2">Uncharacterized protein</fullName>
    </submittedName>
</protein>
<proteinExistence type="predicted"/>
<evidence type="ECO:0000313" key="2">
    <source>
        <dbReference type="EMBL" id="KRZ70410.1"/>
    </source>
</evidence>
<evidence type="ECO:0000313" key="3">
    <source>
        <dbReference type="Proteomes" id="UP000054843"/>
    </source>
</evidence>
<gene>
    <name evidence="2" type="ORF">T10_12083</name>
</gene>
<dbReference type="Proteomes" id="UP000054843">
    <property type="component" value="Unassembled WGS sequence"/>
</dbReference>
<organism evidence="2 3">
    <name type="scientific">Trichinella papuae</name>
    <dbReference type="NCBI Taxonomy" id="268474"/>
    <lineage>
        <taxon>Eukaryota</taxon>
        <taxon>Metazoa</taxon>
        <taxon>Ecdysozoa</taxon>
        <taxon>Nematoda</taxon>
        <taxon>Enoplea</taxon>
        <taxon>Dorylaimia</taxon>
        <taxon>Trichinellida</taxon>
        <taxon>Trichinellidae</taxon>
        <taxon>Trichinella</taxon>
    </lineage>
</organism>
<feature type="transmembrane region" description="Helical" evidence="1">
    <location>
        <begin position="84"/>
        <end position="101"/>
    </location>
</feature>
<reference evidence="2 3" key="1">
    <citation type="submission" date="2015-01" db="EMBL/GenBank/DDBJ databases">
        <title>Evolution of Trichinella species and genotypes.</title>
        <authorList>
            <person name="Korhonen P.K."/>
            <person name="Edoardo P."/>
            <person name="Giuseppe L.R."/>
            <person name="Gasser R.B."/>
        </authorList>
    </citation>
    <scope>NUCLEOTIDE SEQUENCE [LARGE SCALE GENOMIC DNA]</scope>
    <source>
        <strain evidence="2">ISS1980</strain>
    </source>
</reference>
<keyword evidence="3" id="KW-1185">Reference proteome</keyword>
<keyword evidence="1" id="KW-0472">Membrane</keyword>
<evidence type="ECO:0000256" key="1">
    <source>
        <dbReference type="SAM" id="Phobius"/>
    </source>
</evidence>
<accession>A0A0V1MFH2</accession>
<comment type="caution">
    <text evidence="2">The sequence shown here is derived from an EMBL/GenBank/DDBJ whole genome shotgun (WGS) entry which is preliminary data.</text>
</comment>
<dbReference type="EMBL" id="JYDO01000114">
    <property type="protein sequence ID" value="KRZ70410.1"/>
    <property type="molecule type" value="Genomic_DNA"/>
</dbReference>
<keyword evidence="1" id="KW-1133">Transmembrane helix</keyword>